<evidence type="ECO:0000259" key="2">
    <source>
        <dbReference type="Pfam" id="PF22939"/>
    </source>
</evidence>
<protein>
    <submittedName>
        <fullName evidence="5">Uncharacterized protein</fullName>
    </submittedName>
</protein>
<keyword evidence="6" id="KW-1185">Reference proteome</keyword>
<feature type="domain" description="GPI inositol-deacylase winged helix" evidence="2">
    <location>
        <begin position="502"/>
        <end position="577"/>
    </location>
</feature>
<dbReference type="STRING" id="1447883.A0A2B7YQZ6"/>
<dbReference type="InterPro" id="IPR056884">
    <property type="entry name" value="NPHP3-like_N"/>
</dbReference>
<dbReference type="EMBL" id="PDNA01000023">
    <property type="protein sequence ID" value="PGH23481.1"/>
    <property type="molecule type" value="Genomic_DNA"/>
</dbReference>
<dbReference type="InterPro" id="IPR027417">
    <property type="entry name" value="P-loop_NTPase"/>
</dbReference>
<sequence length="615" mass="70090">MDPWVKAVAKYSDGLNETEKTLLKSSTAADLVATVKIAEHAHGSGSKVGNLVKKIQPLVAAIEQYGTALDVLSNANGIQAAQQFSAYFVKLLEMLEHIGDVLPRYGTYSVLFSKREPLQNALCSTYLQIITFCMDARRILAKRKRRSFLGSLWKPFDQEFGDTLAELRRFRRLVEEEARVAYMIESKEEMTESAQERIKMEEERKLAEESRKVISVIRTEADTRASSENLTSIKKWIRGRSCAVELADLKENHLPGTCEWILGRDEVSEWLQQDQMRTLWVIGIPGCGKSVAFSRLLTHLDEQAVDNFYFMFRASDQERNTTSSVVRSWLIQILEKLPDNAPTFNRFMQGNEYRSGTMNEVTYLFLQLLDTIHPCTFAIDALDECADRAQFLRLLPNIIRRHKLVQRMPMKPADIATDINLYISHRLAAEFGTLSDDLKSRIRERLADCQGMFLCVKLMLDHLHSQTTVEELLDALNQLPIGLDATYDSILKAINALPKPRRLLAHKILLWVTIARRPLSVAEIRTMLAIRPGNRFLDENKLVINTEATIPAVCMPLLETRSGRISTVHFTVHQYLERYLEENRILHEVTADYGVKAFQSGHQLAAAFNRPSIAF</sequence>
<accession>A0A2B7YQZ6</accession>
<comment type="caution">
    <text evidence="5">The sequence shown here is derived from an EMBL/GenBank/DDBJ whole genome shotgun (WGS) entry which is preliminary data.</text>
</comment>
<dbReference type="PANTHER" id="PTHR10039:SF14">
    <property type="entry name" value="NACHT DOMAIN-CONTAINING PROTEIN"/>
    <property type="match status" value="1"/>
</dbReference>
<dbReference type="Pfam" id="PF22939">
    <property type="entry name" value="WHD_GPIID"/>
    <property type="match status" value="1"/>
</dbReference>
<dbReference type="InterPro" id="IPR054471">
    <property type="entry name" value="GPIID_WHD"/>
</dbReference>
<dbReference type="Pfam" id="PF24883">
    <property type="entry name" value="NPHP3_N"/>
    <property type="match status" value="1"/>
</dbReference>
<keyword evidence="1" id="KW-0677">Repeat</keyword>
<evidence type="ECO:0000313" key="5">
    <source>
        <dbReference type="EMBL" id="PGH23481.1"/>
    </source>
</evidence>
<name>A0A2B7YQZ6_POLH7</name>
<feature type="domain" description="Nephrocystin 3-like N-terminal" evidence="4">
    <location>
        <begin position="256"/>
        <end position="403"/>
    </location>
</feature>
<evidence type="ECO:0000256" key="1">
    <source>
        <dbReference type="ARBA" id="ARBA00022737"/>
    </source>
</evidence>
<evidence type="ECO:0000259" key="4">
    <source>
        <dbReference type="Pfam" id="PF24883"/>
    </source>
</evidence>
<feature type="domain" description="DUF7708" evidence="3">
    <location>
        <begin position="89"/>
        <end position="183"/>
    </location>
</feature>
<proteinExistence type="predicted"/>
<dbReference type="InterPro" id="IPR056125">
    <property type="entry name" value="DUF7708"/>
</dbReference>
<dbReference type="Gene3D" id="3.40.50.300">
    <property type="entry name" value="P-loop containing nucleotide triphosphate hydrolases"/>
    <property type="match status" value="1"/>
</dbReference>
<dbReference type="SUPFAM" id="SSF52540">
    <property type="entry name" value="P-loop containing nucleoside triphosphate hydrolases"/>
    <property type="match status" value="1"/>
</dbReference>
<dbReference type="AlphaFoldDB" id="A0A2B7YQZ6"/>
<reference evidence="5 6" key="1">
    <citation type="submission" date="2017-10" db="EMBL/GenBank/DDBJ databases">
        <title>Comparative genomics in systemic dimorphic fungi from Ajellomycetaceae.</title>
        <authorList>
            <person name="Munoz J.F."/>
            <person name="Mcewen J.G."/>
            <person name="Clay O.K."/>
            <person name="Cuomo C.A."/>
        </authorList>
    </citation>
    <scope>NUCLEOTIDE SEQUENCE [LARGE SCALE GENOMIC DNA]</scope>
    <source>
        <strain evidence="5 6">UAMH7299</strain>
    </source>
</reference>
<dbReference type="OrthoDB" id="1577640at2759"/>
<gene>
    <name evidence="5" type="ORF">AJ80_02435</name>
</gene>
<dbReference type="Pfam" id="PF24809">
    <property type="entry name" value="DUF7708"/>
    <property type="match status" value="1"/>
</dbReference>
<evidence type="ECO:0000313" key="6">
    <source>
        <dbReference type="Proteomes" id="UP000224634"/>
    </source>
</evidence>
<dbReference type="PANTHER" id="PTHR10039">
    <property type="entry name" value="AMELOGENIN"/>
    <property type="match status" value="1"/>
</dbReference>
<dbReference type="Proteomes" id="UP000224634">
    <property type="component" value="Unassembled WGS sequence"/>
</dbReference>
<organism evidence="5 6">
    <name type="scientific">Polytolypa hystricis (strain UAMH7299)</name>
    <dbReference type="NCBI Taxonomy" id="1447883"/>
    <lineage>
        <taxon>Eukaryota</taxon>
        <taxon>Fungi</taxon>
        <taxon>Dikarya</taxon>
        <taxon>Ascomycota</taxon>
        <taxon>Pezizomycotina</taxon>
        <taxon>Eurotiomycetes</taxon>
        <taxon>Eurotiomycetidae</taxon>
        <taxon>Onygenales</taxon>
        <taxon>Onygenales incertae sedis</taxon>
        <taxon>Polytolypa</taxon>
    </lineage>
</organism>
<evidence type="ECO:0000259" key="3">
    <source>
        <dbReference type="Pfam" id="PF24809"/>
    </source>
</evidence>